<feature type="transmembrane region" description="Helical" evidence="1">
    <location>
        <begin position="511"/>
        <end position="528"/>
    </location>
</feature>
<keyword evidence="1" id="KW-0472">Membrane</keyword>
<name>A0A4R1QYQ8_9FIRM</name>
<feature type="transmembrane region" description="Helical" evidence="1">
    <location>
        <begin position="42"/>
        <end position="65"/>
    </location>
</feature>
<keyword evidence="3" id="KW-1185">Reference proteome</keyword>
<keyword evidence="1" id="KW-0812">Transmembrane</keyword>
<feature type="transmembrane region" description="Helical" evidence="1">
    <location>
        <begin position="369"/>
        <end position="392"/>
    </location>
</feature>
<feature type="transmembrane region" description="Helical" evidence="1">
    <location>
        <begin position="145"/>
        <end position="164"/>
    </location>
</feature>
<comment type="caution">
    <text evidence="2">The sequence shown here is derived from an EMBL/GenBank/DDBJ whole genome shotgun (WGS) entry which is preliminary data.</text>
</comment>
<evidence type="ECO:0000313" key="2">
    <source>
        <dbReference type="EMBL" id="TCL58098.1"/>
    </source>
</evidence>
<protein>
    <submittedName>
        <fullName evidence="2">Uncharacterized protein</fullName>
    </submittedName>
</protein>
<proteinExistence type="predicted"/>
<accession>A0A4R1QYQ8</accession>
<dbReference type="STRING" id="1469948.GCA_000732725_02334"/>
<evidence type="ECO:0000313" key="3">
    <source>
        <dbReference type="Proteomes" id="UP000295718"/>
    </source>
</evidence>
<feature type="transmembrane region" description="Helical" evidence="1">
    <location>
        <begin position="325"/>
        <end position="357"/>
    </location>
</feature>
<evidence type="ECO:0000256" key="1">
    <source>
        <dbReference type="SAM" id="Phobius"/>
    </source>
</evidence>
<feature type="transmembrane region" description="Helical" evidence="1">
    <location>
        <begin position="470"/>
        <end position="499"/>
    </location>
</feature>
<dbReference type="EMBL" id="SLUO01000007">
    <property type="protein sequence ID" value="TCL58098.1"/>
    <property type="molecule type" value="Genomic_DNA"/>
</dbReference>
<gene>
    <name evidence="2" type="ORF">EDD76_107214</name>
</gene>
<dbReference type="AlphaFoldDB" id="A0A4R1QYQ8"/>
<reference evidence="2 3" key="1">
    <citation type="submission" date="2019-03" db="EMBL/GenBank/DDBJ databases">
        <title>Genomic Encyclopedia of Type Strains, Phase IV (KMG-IV): sequencing the most valuable type-strain genomes for metagenomic binning, comparative biology and taxonomic classification.</title>
        <authorList>
            <person name="Goeker M."/>
        </authorList>
    </citation>
    <scope>NUCLEOTIDE SEQUENCE [LARGE SCALE GENOMIC DNA]</scope>
    <source>
        <strain evidence="2 3">DSM 100556</strain>
    </source>
</reference>
<organism evidence="2 3">
    <name type="scientific">Kineothrix alysoides</name>
    <dbReference type="NCBI Taxonomy" id="1469948"/>
    <lineage>
        <taxon>Bacteria</taxon>
        <taxon>Bacillati</taxon>
        <taxon>Bacillota</taxon>
        <taxon>Clostridia</taxon>
        <taxon>Lachnospirales</taxon>
        <taxon>Lachnospiraceae</taxon>
        <taxon>Kineothrix</taxon>
    </lineage>
</organism>
<feature type="transmembrane region" description="Helical" evidence="1">
    <location>
        <begin position="220"/>
        <end position="239"/>
    </location>
</feature>
<dbReference type="Proteomes" id="UP000295718">
    <property type="component" value="Unassembled WGS sequence"/>
</dbReference>
<sequence length="773" mass="89930">MIVDTNAYISSMIMVLLSCAARDFLIPLFVWKNHLKNKSYAYRFWFCVITQASLQINLVLLLGFLDICSRGTVIGCNIVIYLLILWNFSDKKLFRRLKGWSDAFWEAYRNDRLVSYLLREAAGWWKTFIRTAGGWRIWRYMRTHWLEILLMAGLIVYNIWFLTYNVMRYHCYQFSDIPVHQSWIYELEQGNLFSDGIYPFGMHAMTYIIRVLFGLNLREILLYAGAYQTVLLFIGLFILAKEIFYGKYTPVTVVVIISLMLNQGRYAASLPQEAGMYAVVGIAYFMIRYLHGDRKKFVIEGDSRFRRVFRAGCYINRRYIRSEEILLMLCIGLVIAYHFYTAIAAIFLVAAIGIAYIPKIFKKQYFIPLLFCGIMGAFIAVLPMGACLAKGIPFQESMAWATSVMTGEEWVGSDPDYQSELAQALDRGDIGGSLDADQEAEEETQKVEVDYSSMTPIEILRFYSNALINFGILAMFGYAAIRLMFLCMLSGAVCAVLFMLRKKTRCYGHDYMAMIINMIILCTMGAAQQLGLMELIAAARASTFAEPFIGFIYMLPVDFAFRVLGGWKNKYYQAVLNVISAAVCIGTTYMIITLGWYHSFFEINQAYYNESEYLLRNIKKSYEKNTFTIVSPTDEYYDVLDYGRHTQLSEFINMVNGKQEAFTFPTEYVFFFIEKKVLQDYFYGPVNVDLKYAAMDFVYFANTQDYYFERATIESQAYYWALKFKQIYPRNFKVYYEDDIYVAYIMKQNPYSPYDLQVDYLSDYTDEIETNGW</sequence>
<feature type="transmembrane region" description="Helical" evidence="1">
    <location>
        <begin position="6"/>
        <end position="30"/>
    </location>
</feature>
<feature type="transmembrane region" description="Helical" evidence="1">
    <location>
        <begin position="548"/>
        <end position="567"/>
    </location>
</feature>
<keyword evidence="1" id="KW-1133">Transmembrane helix</keyword>
<feature type="transmembrane region" description="Helical" evidence="1">
    <location>
        <begin position="196"/>
        <end position="213"/>
    </location>
</feature>
<feature type="transmembrane region" description="Helical" evidence="1">
    <location>
        <begin position="574"/>
        <end position="597"/>
    </location>
</feature>
<feature type="transmembrane region" description="Helical" evidence="1">
    <location>
        <begin position="274"/>
        <end position="291"/>
    </location>
</feature>
<feature type="transmembrane region" description="Helical" evidence="1">
    <location>
        <begin position="71"/>
        <end position="88"/>
    </location>
</feature>